<keyword evidence="6 10" id="KW-0418">Kinase</keyword>
<comment type="subcellular location">
    <subcellularLocation>
        <location evidence="1 10">Cytoplasm</location>
    </subcellularLocation>
</comment>
<proteinExistence type="inferred from homology"/>
<evidence type="ECO:0000256" key="10">
    <source>
        <dbReference type="HAMAP-Rule" id="MF_00239"/>
    </source>
</evidence>
<evidence type="ECO:0000313" key="12">
    <source>
        <dbReference type="Proteomes" id="UP000292580"/>
    </source>
</evidence>
<dbReference type="EC" id="2.7.4.25" evidence="10"/>
<evidence type="ECO:0000256" key="2">
    <source>
        <dbReference type="ARBA" id="ARBA00011005"/>
    </source>
</evidence>
<dbReference type="CDD" id="cd02020">
    <property type="entry name" value="CMPK"/>
    <property type="match status" value="1"/>
</dbReference>
<keyword evidence="3 10" id="KW-0963">Cytoplasm</keyword>
<evidence type="ECO:0000256" key="8">
    <source>
        <dbReference type="ARBA" id="ARBA00047615"/>
    </source>
</evidence>
<dbReference type="AlphaFoldDB" id="A0A483CZ38"/>
<dbReference type="GO" id="GO:0036430">
    <property type="term" value="F:CMP kinase activity"/>
    <property type="evidence" value="ECO:0007669"/>
    <property type="project" value="RHEA"/>
</dbReference>
<dbReference type="InterPro" id="IPR011994">
    <property type="entry name" value="Cytidylate_kinase_dom"/>
</dbReference>
<dbReference type="Pfam" id="PF13189">
    <property type="entry name" value="Cytidylate_kin2"/>
    <property type="match status" value="1"/>
</dbReference>
<dbReference type="Gene3D" id="3.40.50.300">
    <property type="entry name" value="P-loop containing nucleotide triphosphate hydrolases"/>
    <property type="match status" value="1"/>
</dbReference>
<comment type="catalytic activity">
    <reaction evidence="8 10">
        <text>dCMP + ATP = dCDP + ADP</text>
        <dbReference type="Rhea" id="RHEA:25094"/>
        <dbReference type="ChEBI" id="CHEBI:30616"/>
        <dbReference type="ChEBI" id="CHEBI:57566"/>
        <dbReference type="ChEBI" id="CHEBI:58593"/>
        <dbReference type="ChEBI" id="CHEBI:456216"/>
        <dbReference type="EC" id="2.7.4.25"/>
    </reaction>
</comment>
<evidence type="ECO:0000256" key="6">
    <source>
        <dbReference type="ARBA" id="ARBA00022777"/>
    </source>
</evidence>
<accession>A0A483CZ38</accession>
<evidence type="ECO:0000256" key="7">
    <source>
        <dbReference type="ARBA" id="ARBA00022840"/>
    </source>
</evidence>
<dbReference type="SUPFAM" id="SSF52540">
    <property type="entry name" value="P-loop containing nucleoside triphosphate hydrolases"/>
    <property type="match status" value="1"/>
</dbReference>
<evidence type="ECO:0000256" key="3">
    <source>
        <dbReference type="ARBA" id="ARBA00022490"/>
    </source>
</evidence>
<feature type="binding site" evidence="10">
    <location>
        <begin position="7"/>
        <end position="15"/>
    </location>
    <ligand>
        <name>ATP</name>
        <dbReference type="ChEBI" id="CHEBI:30616"/>
    </ligand>
</feature>
<dbReference type="GO" id="GO:0006220">
    <property type="term" value="P:pyrimidine nucleotide metabolic process"/>
    <property type="evidence" value="ECO:0007669"/>
    <property type="project" value="UniProtKB-UniRule"/>
</dbReference>
<gene>
    <name evidence="10" type="primary">cmk</name>
    <name evidence="11" type="ORF">CUJ86_00405</name>
</gene>
<dbReference type="GO" id="GO:0005524">
    <property type="term" value="F:ATP binding"/>
    <property type="evidence" value="ECO:0007669"/>
    <property type="project" value="UniProtKB-UniRule"/>
</dbReference>
<comment type="similarity">
    <text evidence="2 10">Belongs to the cytidylate kinase family. Type 2 subfamily.</text>
</comment>
<dbReference type="HAMAP" id="MF_00239">
    <property type="entry name" value="Cytidyl_kinase_type2"/>
    <property type="match status" value="1"/>
</dbReference>
<keyword evidence="4 10" id="KW-0808">Transferase</keyword>
<evidence type="ECO:0000256" key="9">
    <source>
        <dbReference type="ARBA" id="ARBA00048478"/>
    </source>
</evidence>
<dbReference type="NCBIfam" id="TIGR02173">
    <property type="entry name" value="cyt_kin_arch"/>
    <property type="match status" value="1"/>
</dbReference>
<comment type="caution">
    <text evidence="11">The sequence shown here is derived from an EMBL/GenBank/DDBJ whole genome shotgun (WGS) entry which is preliminary data.</text>
</comment>
<dbReference type="EMBL" id="PGCL01000001">
    <property type="protein sequence ID" value="TAJ45249.1"/>
    <property type="molecule type" value="Genomic_DNA"/>
</dbReference>
<dbReference type="InterPro" id="IPR011892">
    <property type="entry name" value="Cyt_kin_arch"/>
</dbReference>
<evidence type="ECO:0000256" key="4">
    <source>
        <dbReference type="ARBA" id="ARBA00022679"/>
    </source>
</evidence>
<name>A0A483CZ38_9EURY</name>
<keyword evidence="5 10" id="KW-0547">Nucleotide-binding</keyword>
<sequence length="175" mass="19321">MRITISGPPGSGTTSLARYLATRHGYRTISAGEFFRALAAERSMSLGDFGRLAESDPSVDKLIDARQKETAESSDDIIAEGRLSGWMVENADIRIWLAASIECRTGRISSRDGEDEAAARLHTEERQACERARYRTYYGIDIDDLSVYDLVLSSERWDVDALGAIVDAAIAVSRR</sequence>
<dbReference type="OrthoDB" id="31096at2157"/>
<dbReference type="InterPro" id="IPR027417">
    <property type="entry name" value="P-loop_NTPase"/>
</dbReference>
<dbReference type="RefSeq" id="WP_130645592.1">
    <property type="nucleotide sequence ID" value="NZ_PGCL01000001.1"/>
</dbReference>
<evidence type="ECO:0000256" key="5">
    <source>
        <dbReference type="ARBA" id="ARBA00022741"/>
    </source>
</evidence>
<evidence type="ECO:0000256" key="1">
    <source>
        <dbReference type="ARBA" id="ARBA00004496"/>
    </source>
</evidence>
<dbReference type="GO" id="GO:0005737">
    <property type="term" value="C:cytoplasm"/>
    <property type="evidence" value="ECO:0007669"/>
    <property type="project" value="UniProtKB-SubCell"/>
</dbReference>
<keyword evidence="7 10" id="KW-0067">ATP-binding</keyword>
<reference evidence="11 12" key="1">
    <citation type="submission" date="2017-11" db="EMBL/GenBank/DDBJ databases">
        <title>Isolation and Characterization of Methanofollis Species from Methane Seep Offshore SW Taiwan.</title>
        <authorList>
            <person name="Teng N.-H."/>
            <person name="Lai M.-C."/>
            <person name="Chen S.-C."/>
        </authorList>
    </citation>
    <scope>NUCLEOTIDE SEQUENCE [LARGE SCALE GENOMIC DNA]</scope>
    <source>
        <strain evidence="11 12">FWC-SCC2</strain>
    </source>
</reference>
<organism evidence="11 12">
    <name type="scientific">Methanofollis fontis</name>
    <dbReference type="NCBI Taxonomy" id="2052832"/>
    <lineage>
        <taxon>Archaea</taxon>
        <taxon>Methanobacteriati</taxon>
        <taxon>Methanobacteriota</taxon>
        <taxon>Stenosarchaea group</taxon>
        <taxon>Methanomicrobia</taxon>
        <taxon>Methanomicrobiales</taxon>
        <taxon>Methanomicrobiaceae</taxon>
        <taxon>Methanofollis</taxon>
    </lineage>
</organism>
<keyword evidence="12" id="KW-1185">Reference proteome</keyword>
<evidence type="ECO:0000313" key="11">
    <source>
        <dbReference type="EMBL" id="TAJ45249.1"/>
    </source>
</evidence>
<protein>
    <recommendedName>
        <fullName evidence="10">Cytidylate kinase</fullName>
        <shortName evidence="10">CK</shortName>
        <ecNumber evidence="10">2.7.4.25</ecNumber>
    </recommendedName>
    <alternativeName>
        <fullName evidence="10">Cytidine monophosphate kinase</fullName>
        <shortName evidence="10">CMP kinase</shortName>
    </alternativeName>
</protein>
<dbReference type="GO" id="GO:0036431">
    <property type="term" value="F:dCMP kinase activity"/>
    <property type="evidence" value="ECO:0007669"/>
    <property type="project" value="InterPro"/>
</dbReference>
<dbReference type="Proteomes" id="UP000292580">
    <property type="component" value="Unassembled WGS sequence"/>
</dbReference>
<comment type="catalytic activity">
    <reaction evidence="9 10">
        <text>CMP + ATP = CDP + ADP</text>
        <dbReference type="Rhea" id="RHEA:11600"/>
        <dbReference type="ChEBI" id="CHEBI:30616"/>
        <dbReference type="ChEBI" id="CHEBI:58069"/>
        <dbReference type="ChEBI" id="CHEBI:60377"/>
        <dbReference type="ChEBI" id="CHEBI:456216"/>
        <dbReference type="EC" id="2.7.4.25"/>
    </reaction>
</comment>